<keyword evidence="6 13" id="KW-1133">Transmembrane helix</keyword>
<evidence type="ECO:0000256" key="7">
    <source>
        <dbReference type="ARBA" id="ARBA00023065"/>
    </source>
</evidence>
<dbReference type="Proteomes" id="UP000186878">
    <property type="component" value="Unassembled WGS sequence"/>
</dbReference>
<dbReference type="OrthoDB" id="466272at2"/>
<keyword evidence="4 13" id="KW-0812">Transmembrane</keyword>
<dbReference type="CDD" id="cd06503">
    <property type="entry name" value="ATP-synt_Fo_b"/>
    <property type="match status" value="1"/>
</dbReference>
<evidence type="ECO:0000313" key="16">
    <source>
        <dbReference type="Proteomes" id="UP000186878"/>
    </source>
</evidence>
<keyword evidence="5 13" id="KW-0375">Hydrogen ion transport</keyword>
<protein>
    <recommendedName>
        <fullName evidence="13">ATP synthase subunit b</fullName>
    </recommendedName>
    <alternativeName>
        <fullName evidence="13">ATP synthase F(0) sector subunit b</fullName>
    </alternativeName>
    <alternativeName>
        <fullName evidence="13">ATPase subunit I</fullName>
    </alternativeName>
    <alternativeName>
        <fullName evidence="13">F-type ATPase subunit b</fullName>
        <shortName evidence="13">F-ATPase subunit b</shortName>
    </alternativeName>
</protein>
<gene>
    <name evidence="13" type="primary">atpF</name>
    <name evidence="15" type="ORF">BTW07_08570</name>
</gene>
<keyword evidence="16" id="KW-1185">Reference proteome</keyword>
<dbReference type="RefSeq" id="WP_075569764.1">
    <property type="nucleotide sequence ID" value="NZ_MSDO01000010.1"/>
</dbReference>
<dbReference type="GO" id="GO:0005886">
    <property type="term" value="C:plasma membrane"/>
    <property type="evidence" value="ECO:0007669"/>
    <property type="project" value="UniProtKB-SubCell"/>
</dbReference>
<evidence type="ECO:0000256" key="8">
    <source>
        <dbReference type="ARBA" id="ARBA00023136"/>
    </source>
</evidence>
<evidence type="ECO:0000313" key="15">
    <source>
        <dbReference type="EMBL" id="OLO04475.1"/>
    </source>
</evidence>
<dbReference type="InterPro" id="IPR000711">
    <property type="entry name" value="ATPase_OSCP/dsu"/>
</dbReference>
<comment type="subcellular location">
    <subcellularLocation>
        <location evidence="13">Cell membrane</location>
        <topology evidence="13">Single-pass membrane protein</topology>
    </subcellularLocation>
    <subcellularLocation>
        <location evidence="12">Endomembrane system</location>
        <topology evidence="12">Single-pass membrane protein</topology>
    </subcellularLocation>
</comment>
<evidence type="ECO:0000256" key="6">
    <source>
        <dbReference type="ARBA" id="ARBA00022989"/>
    </source>
</evidence>
<feature type="transmembrane region" description="Helical" evidence="13">
    <location>
        <begin position="6"/>
        <end position="22"/>
    </location>
</feature>
<dbReference type="PANTHER" id="PTHR33445:SF2">
    <property type="entry name" value="ATP SYNTHASE SUBUNIT B', CHLOROPLASTIC"/>
    <property type="match status" value="1"/>
</dbReference>
<dbReference type="GO" id="GO:0012505">
    <property type="term" value="C:endomembrane system"/>
    <property type="evidence" value="ECO:0007669"/>
    <property type="project" value="UniProtKB-SubCell"/>
</dbReference>
<evidence type="ECO:0000256" key="9">
    <source>
        <dbReference type="ARBA" id="ARBA00023310"/>
    </source>
</evidence>
<evidence type="ECO:0000256" key="2">
    <source>
        <dbReference type="ARBA" id="ARBA00022448"/>
    </source>
</evidence>
<keyword evidence="9 13" id="KW-0066">ATP synthesis</keyword>
<evidence type="ECO:0000256" key="14">
    <source>
        <dbReference type="SAM" id="Coils"/>
    </source>
</evidence>
<dbReference type="Pfam" id="PF00430">
    <property type="entry name" value="ATP-synt_B"/>
    <property type="match status" value="1"/>
</dbReference>
<dbReference type="GO" id="GO:0046933">
    <property type="term" value="F:proton-transporting ATP synthase activity, rotational mechanism"/>
    <property type="evidence" value="ECO:0007669"/>
    <property type="project" value="UniProtKB-UniRule"/>
</dbReference>
<proteinExistence type="inferred from homology"/>
<evidence type="ECO:0000256" key="11">
    <source>
        <dbReference type="ARBA" id="ARBA00025614"/>
    </source>
</evidence>
<dbReference type="STRING" id="404433.BTW07_08570"/>
<keyword evidence="13" id="KW-1003">Cell membrane</keyword>
<keyword evidence="14" id="KW-0175">Coiled coil</keyword>
<comment type="function">
    <text evidence="10 13">F(1)F(0) ATP synthase produces ATP from ADP in the presence of a proton or sodium gradient. F-type ATPases consist of two structural domains, F(1) containing the extramembraneous catalytic core and F(0) containing the membrane proton channel, linked together by a central stalk and a peripheral stalk. During catalysis, ATP synthesis in the catalytic domain of F(1) is coupled via a rotary mechanism of the central stalk subunits to proton translocation.</text>
</comment>
<dbReference type="GO" id="GO:0045259">
    <property type="term" value="C:proton-transporting ATP synthase complex"/>
    <property type="evidence" value="ECO:0007669"/>
    <property type="project" value="UniProtKB-KW"/>
</dbReference>
<dbReference type="NCBIfam" id="TIGR03321">
    <property type="entry name" value="alt_F1F0_F0_B"/>
    <property type="match status" value="1"/>
</dbReference>
<dbReference type="EMBL" id="MSDO01000010">
    <property type="protein sequence ID" value="OLO04475.1"/>
    <property type="molecule type" value="Genomic_DNA"/>
</dbReference>
<comment type="function">
    <text evidence="11">Component of the F(0) channel, it forms part of the peripheral stalk, linking F(1) to F(0). The b'-subunit is a diverged and duplicated form of b found in plants and photosynthetic bacteria.</text>
</comment>
<dbReference type="AlphaFoldDB" id="A0A1Q8SSR1"/>
<evidence type="ECO:0000256" key="13">
    <source>
        <dbReference type="HAMAP-Rule" id="MF_01398"/>
    </source>
</evidence>
<sequence>MLIDWFTVGAQLLNFIVLVWLMKRFLYQPVLNAIAAREQKIAATLADAATTEAEARRQQREFEQKNQAFEQQRADLLQQATKAATAEGERLRAEAARVADKASAMRAKALATDTEHLHAEIVRRTQQQVFAIARQVLDDLAGASLEQRVCEVFVQRLQAADDEALSALGKALRDTSEATPALLRSAFELPAAQQTAIQAAMDETAGQTIALKFETEPDLVAGIEISAQGQKLAWSIEDYLSALSSAPHTAHESDATVAA</sequence>
<dbReference type="HAMAP" id="MF_01398">
    <property type="entry name" value="ATP_synth_b_bprime"/>
    <property type="match status" value="1"/>
</dbReference>
<dbReference type="GO" id="GO:0046961">
    <property type="term" value="F:proton-transporting ATPase activity, rotational mechanism"/>
    <property type="evidence" value="ECO:0007669"/>
    <property type="project" value="TreeGrafter"/>
</dbReference>
<reference evidence="15 16" key="1">
    <citation type="submission" date="2016-12" db="EMBL/GenBank/DDBJ databases">
        <title>Draft genome sequences of strains Salinicola socius SMB35, Salinicola sp. MH3R3-1 and Chromohalobacter sp. SMB17 from the Verkhnekamsk potash mining region of Russia.</title>
        <authorList>
            <person name="Mavrodi D.V."/>
            <person name="Olsson B.E."/>
            <person name="Korsakova E.S."/>
            <person name="Pyankova A."/>
            <person name="Mavrodi O.V."/>
            <person name="Plotnikova E.G."/>
        </authorList>
    </citation>
    <scope>NUCLEOTIDE SEQUENCE [LARGE SCALE GENOMIC DNA]</scope>
    <source>
        <strain evidence="15 16">SMB35</strain>
    </source>
</reference>
<evidence type="ECO:0000256" key="1">
    <source>
        <dbReference type="ARBA" id="ARBA00005513"/>
    </source>
</evidence>
<comment type="subunit">
    <text evidence="13">F-type ATPases have 2 components, F(1) - the catalytic core - and F(0) - the membrane proton channel. F(1) has five subunits: alpha(3), beta(3), gamma(1), delta(1), epsilon(1). F(0) has three main subunits: a(1), b(2) and c(10-14). The alpha and beta chains form an alternating ring which encloses part of the gamma chain. F(1) is attached to F(0) by a central stalk formed by the gamma and epsilon chains, while a peripheral stalk is formed by the delta and b chains.</text>
</comment>
<comment type="caution">
    <text evidence="15">The sequence shown here is derived from an EMBL/GenBank/DDBJ whole genome shotgun (WGS) entry which is preliminary data.</text>
</comment>
<evidence type="ECO:0000256" key="12">
    <source>
        <dbReference type="ARBA" id="ARBA00037847"/>
    </source>
</evidence>
<evidence type="ECO:0000256" key="3">
    <source>
        <dbReference type="ARBA" id="ARBA00022547"/>
    </source>
</evidence>
<name>A0A1Q8SSR1_9GAMM</name>
<evidence type="ECO:0000256" key="4">
    <source>
        <dbReference type="ARBA" id="ARBA00022692"/>
    </source>
</evidence>
<dbReference type="InterPro" id="IPR017707">
    <property type="entry name" value="Alt_ATP_synth_F0_bsu"/>
</dbReference>
<comment type="similarity">
    <text evidence="1 13">Belongs to the ATPase B chain family.</text>
</comment>
<dbReference type="Pfam" id="PF00213">
    <property type="entry name" value="OSCP"/>
    <property type="match status" value="1"/>
</dbReference>
<keyword evidence="3 13" id="KW-0138">CF(0)</keyword>
<dbReference type="PANTHER" id="PTHR33445">
    <property type="entry name" value="ATP SYNTHASE SUBUNIT B', CHLOROPLASTIC"/>
    <property type="match status" value="1"/>
</dbReference>
<evidence type="ECO:0000256" key="5">
    <source>
        <dbReference type="ARBA" id="ARBA00022781"/>
    </source>
</evidence>
<keyword evidence="2 13" id="KW-0813">Transport</keyword>
<dbReference type="InterPro" id="IPR050059">
    <property type="entry name" value="ATP_synthase_B_chain"/>
</dbReference>
<keyword evidence="7 13" id="KW-0406">Ion transport</keyword>
<organism evidence="15 16">
    <name type="scientific">Salinicola socius</name>
    <dbReference type="NCBI Taxonomy" id="404433"/>
    <lineage>
        <taxon>Bacteria</taxon>
        <taxon>Pseudomonadati</taxon>
        <taxon>Pseudomonadota</taxon>
        <taxon>Gammaproteobacteria</taxon>
        <taxon>Oceanospirillales</taxon>
        <taxon>Halomonadaceae</taxon>
        <taxon>Salinicola</taxon>
    </lineage>
</organism>
<evidence type="ECO:0000256" key="10">
    <source>
        <dbReference type="ARBA" id="ARBA00025198"/>
    </source>
</evidence>
<accession>A0A1Q8SSR1</accession>
<dbReference type="InterPro" id="IPR002146">
    <property type="entry name" value="ATP_synth_b/b'su_bac/chlpt"/>
</dbReference>
<keyword evidence="8 13" id="KW-0472">Membrane</keyword>
<feature type="coiled-coil region" evidence="14">
    <location>
        <begin position="48"/>
        <end position="79"/>
    </location>
</feature>